<dbReference type="AlphaFoldDB" id="A0A8T0FX55"/>
<name>A0A8T0FX55_ARGBR</name>
<accession>A0A8T0FX55</accession>
<reference evidence="2" key="1">
    <citation type="journal article" date="2020" name="bioRxiv">
        <title>Chromosome-level reference genome of the European wasp spider Argiope bruennichi: a resource for studies on range expansion and evolutionary adaptation.</title>
        <authorList>
            <person name="Sheffer M.M."/>
            <person name="Hoppe A."/>
            <person name="Krehenwinkel H."/>
            <person name="Uhl G."/>
            <person name="Kuss A.W."/>
            <person name="Jensen L."/>
            <person name="Jensen C."/>
            <person name="Gillespie R.G."/>
            <person name="Hoff K.J."/>
            <person name="Prost S."/>
        </authorList>
    </citation>
    <scope>NUCLEOTIDE SEQUENCE</scope>
</reference>
<proteinExistence type="predicted"/>
<evidence type="ECO:0000313" key="2">
    <source>
        <dbReference type="EMBL" id="KAF8794229.1"/>
    </source>
</evidence>
<keyword evidence="3" id="KW-1185">Reference proteome</keyword>
<evidence type="ECO:0000313" key="3">
    <source>
        <dbReference type="Proteomes" id="UP000807504"/>
    </source>
</evidence>
<dbReference type="EMBL" id="JABXBU010000002">
    <property type="protein sequence ID" value="KAF8794229.1"/>
    <property type="molecule type" value="Genomic_DNA"/>
</dbReference>
<evidence type="ECO:0000256" key="1">
    <source>
        <dbReference type="SAM" id="MobiDB-lite"/>
    </source>
</evidence>
<reference evidence="2" key="2">
    <citation type="submission" date="2020-06" db="EMBL/GenBank/DDBJ databases">
        <authorList>
            <person name="Sheffer M."/>
        </authorList>
    </citation>
    <scope>NUCLEOTIDE SEQUENCE</scope>
</reference>
<dbReference type="Proteomes" id="UP000807504">
    <property type="component" value="Unassembled WGS sequence"/>
</dbReference>
<feature type="region of interest" description="Disordered" evidence="1">
    <location>
        <begin position="23"/>
        <end position="55"/>
    </location>
</feature>
<sequence length="98" mass="10467">MELSTVVKCIGNASLAAYASTTHSLSDDGQGVPREMGSPIAPEGDPRSNPRNYMSGSQTRATIFALGPCSCAPTFFYFESLETGSGHHNLDSSWWIGH</sequence>
<organism evidence="2 3">
    <name type="scientific">Argiope bruennichi</name>
    <name type="common">Wasp spider</name>
    <name type="synonym">Aranea bruennichi</name>
    <dbReference type="NCBI Taxonomy" id="94029"/>
    <lineage>
        <taxon>Eukaryota</taxon>
        <taxon>Metazoa</taxon>
        <taxon>Ecdysozoa</taxon>
        <taxon>Arthropoda</taxon>
        <taxon>Chelicerata</taxon>
        <taxon>Arachnida</taxon>
        <taxon>Araneae</taxon>
        <taxon>Araneomorphae</taxon>
        <taxon>Entelegynae</taxon>
        <taxon>Araneoidea</taxon>
        <taxon>Araneidae</taxon>
        <taxon>Argiope</taxon>
    </lineage>
</organism>
<gene>
    <name evidence="2" type="ORF">HNY73_002229</name>
</gene>
<protein>
    <submittedName>
        <fullName evidence="2">Uncharacterized protein</fullName>
    </submittedName>
</protein>
<comment type="caution">
    <text evidence="2">The sequence shown here is derived from an EMBL/GenBank/DDBJ whole genome shotgun (WGS) entry which is preliminary data.</text>
</comment>